<dbReference type="EMBL" id="SMMG02000009">
    <property type="protein sequence ID" value="KAA3461672.1"/>
    <property type="molecule type" value="Genomic_DNA"/>
</dbReference>
<keyword evidence="2" id="KW-1185">Reference proteome</keyword>
<dbReference type="Proteomes" id="UP000325315">
    <property type="component" value="Unassembled WGS sequence"/>
</dbReference>
<accession>A0A5B6UYS4</accession>
<evidence type="ECO:0000313" key="1">
    <source>
        <dbReference type="EMBL" id="KAA3461672.1"/>
    </source>
</evidence>
<comment type="caution">
    <text evidence="1">The sequence shown here is derived from an EMBL/GenBank/DDBJ whole genome shotgun (WGS) entry which is preliminary data.</text>
</comment>
<reference evidence="2" key="1">
    <citation type="journal article" date="2019" name="Plant Biotechnol. J.">
        <title>Genome sequencing of the Australian wild diploid species Gossypium australe highlights disease resistance and delayed gland morphogenesis.</title>
        <authorList>
            <person name="Cai Y."/>
            <person name="Cai X."/>
            <person name="Wang Q."/>
            <person name="Wang P."/>
            <person name="Zhang Y."/>
            <person name="Cai C."/>
            <person name="Xu Y."/>
            <person name="Wang K."/>
            <person name="Zhou Z."/>
            <person name="Wang C."/>
            <person name="Geng S."/>
            <person name="Li B."/>
            <person name="Dong Q."/>
            <person name="Hou Y."/>
            <person name="Wang H."/>
            <person name="Ai P."/>
            <person name="Liu Z."/>
            <person name="Yi F."/>
            <person name="Sun M."/>
            <person name="An G."/>
            <person name="Cheng J."/>
            <person name="Zhang Y."/>
            <person name="Shi Q."/>
            <person name="Xie Y."/>
            <person name="Shi X."/>
            <person name="Chang Y."/>
            <person name="Huang F."/>
            <person name="Chen Y."/>
            <person name="Hong S."/>
            <person name="Mi L."/>
            <person name="Sun Q."/>
            <person name="Zhang L."/>
            <person name="Zhou B."/>
            <person name="Peng R."/>
            <person name="Zhang X."/>
            <person name="Liu F."/>
        </authorList>
    </citation>
    <scope>NUCLEOTIDE SEQUENCE [LARGE SCALE GENOMIC DNA]</scope>
    <source>
        <strain evidence="2">cv. PA1801</strain>
    </source>
</reference>
<proteinExistence type="predicted"/>
<gene>
    <name evidence="1" type="ORF">EPI10_028225</name>
</gene>
<dbReference type="AlphaFoldDB" id="A0A5B6UYS4"/>
<name>A0A5B6UYS4_9ROSI</name>
<sequence>MGFVIWDTMDHNLLGTEETFHKGDLFVPNCVVHNRHQLKSDHRPILVSFRSVIKRGCRPFGCLASWMLYAEFKSLVRENCKNDVKVNLGRFQDVVQDWNKTCLW</sequence>
<evidence type="ECO:0000313" key="2">
    <source>
        <dbReference type="Proteomes" id="UP000325315"/>
    </source>
</evidence>
<protein>
    <submittedName>
        <fullName evidence="1">Uncharacterized protein</fullName>
    </submittedName>
</protein>
<organism evidence="1 2">
    <name type="scientific">Gossypium australe</name>
    <dbReference type="NCBI Taxonomy" id="47621"/>
    <lineage>
        <taxon>Eukaryota</taxon>
        <taxon>Viridiplantae</taxon>
        <taxon>Streptophyta</taxon>
        <taxon>Embryophyta</taxon>
        <taxon>Tracheophyta</taxon>
        <taxon>Spermatophyta</taxon>
        <taxon>Magnoliopsida</taxon>
        <taxon>eudicotyledons</taxon>
        <taxon>Gunneridae</taxon>
        <taxon>Pentapetalae</taxon>
        <taxon>rosids</taxon>
        <taxon>malvids</taxon>
        <taxon>Malvales</taxon>
        <taxon>Malvaceae</taxon>
        <taxon>Malvoideae</taxon>
        <taxon>Gossypium</taxon>
    </lineage>
</organism>